<reference evidence="1 2" key="1">
    <citation type="journal article" date="2012" name="Eukaryot. Cell">
        <title>Draft genome sequence of Wickerhamomyces ciferrii NRRL Y-1031 F-60-10.</title>
        <authorList>
            <person name="Schneider J."/>
            <person name="Andrea H."/>
            <person name="Blom J."/>
            <person name="Jaenicke S."/>
            <person name="Ruckert C."/>
            <person name="Schorsch C."/>
            <person name="Szczepanowski R."/>
            <person name="Farwick M."/>
            <person name="Goesmann A."/>
            <person name="Puhler A."/>
            <person name="Schaffer S."/>
            <person name="Tauch A."/>
            <person name="Kohler T."/>
            <person name="Brinkrolf K."/>
        </authorList>
    </citation>
    <scope>NUCLEOTIDE SEQUENCE [LARGE SCALE GENOMIC DNA]</scope>
    <source>
        <strain evidence="2">ATCC 14091 / BCRC 22168 / CBS 111 / JCM 3599 / NBRC 0793 / NRRL Y-1031 F-60-10</strain>
    </source>
</reference>
<dbReference type="EMBL" id="CAIF01000211">
    <property type="protein sequence ID" value="CCH45799.1"/>
    <property type="molecule type" value="Genomic_DNA"/>
</dbReference>
<dbReference type="PANTHER" id="PTHR36423">
    <property type="entry name" value="AFR070WP"/>
    <property type="match status" value="1"/>
</dbReference>
<accession>K0KWD5</accession>
<dbReference type="EC" id="1.14.99.-" evidence="1"/>
<sequence length="163" mass="19063">MTFFEPIKSYDFHIYYNQESKQEAINLKNSIFKDFEQEIDSDELIIKFLKSDSITGPHFSSFFEVDLENPLLFAKFYSWIQLQHPSLSILIHPNSGDALKDHTIHTSWYNKPVKLNEDVLKGHYGYPEFGFPKRDVILNGYYDGETKGIMIRLLNAKDGFNQV</sequence>
<dbReference type="Gene3D" id="3.30.70.1240">
    <property type="entry name" value="DOPA-like domains"/>
    <property type="match status" value="1"/>
</dbReference>
<dbReference type="InParanoid" id="K0KWD5"/>
<dbReference type="HOGENOM" id="CLU_090062_3_0_1"/>
<dbReference type="InterPro" id="IPR023389">
    <property type="entry name" value="DOPA-like_sf"/>
</dbReference>
<dbReference type="GO" id="GO:0016491">
    <property type="term" value="F:oxidoreductase activity"/>
    <property type="evidence" value="ECO:0007669"/>
    <property type="project" value="UniProtKB-KW"/>
</dbReference>
<keyword evidence="1" id="KW-0560">Oxidoreductase</keyword>
<gene>
    <name evidence="1" type="ORF">BN7_5385</name>
</gene>
<dbReference type="InterPro" id="IPR014980">
    <property type="entry name" value="DOPA_dioxygen"/>
</dbReference>
<organism evidence="1 2">
    <name type="scientific">Wickerhamomyces ciferrii (strain ATCC 14091 / BCRC 22168 / CBS 111 / JCM 3599 / NBRC 0793 / NRRL Y-1031 F-60-10)</name>
    <name type="common">Yeast</name>
    <name type="synonym">Pichia ciferrii</name>
    <dbReference type="NCBI Taxonomy" id="1206466"/>
    <lineage>
        <taxon>Eukaryota</taxon>
        <taxon>Fungi</taxon>
        <taxon>Dikarya</taxon>
        <taxon>Ascomycota</taxon>
        <taxon>Saccharomycotina</taxon>
        <taxon>Saccharomycetes</taxon>
        <taxon>Phaffomycetales</taxon>
        <taxon>Wickerhamomycetaceae</taxon>
        <taxon>Wickerhamomyces</taxon>
    </lineage>
</organism>
<dbReference type="PANTHER" id="PTHR36423:SF2">
    <property type="entry name" value="AFR070WP"/>
    <property type="match status" value="1"/>
</dbReference>
<comment type="caution">
    <text evidence="1">The sequence shown here is derived from an EMBL/GenBank/DDBJ whole genome shotgun (WGS) entry which is preliminary data.</text>
</comment>
<dbReference type="AlphaFoldDB" id="K0KWD5"/>
<evidence type="ECO:0000313" key="2">
    <source>
        <dbReference type="Proteomes" id="UP000009328"/>
    </source>
</evidence>
<dbReference type="SUPFAM" id="SSF143410">
    <property type="entry name" value="DOPA-like"/>
    <property type="match status" value="1"/>
</dbReference>
<dbReference type="Proteomes" id="UP000009328">
    <property type="component" value="Unassembled WGS sequence"/>
</dbReference>
<keyword evidence="2" id="KW-1185">Reference proteome</keyword>
<dbReference type="Pfam" id="PF08883">
    <property type="entry name" value="DOPA_dioxygen"/>
    <property type="match status" value="1"/>
</dbReference>
<evidence type="ECO:0000313" key="1">
    <source>
        <dbReference type="EMBL" id="CCH45799.1"/>
    </source>
</evidence>
<protein>
    <submittedName>
        <fullName evidence="1">DOPA 4,5-dioxygenase</fullName>
        <ecNumber evidence="1">1.14.99.-</ecNumber>
    </submittedName>
</protein>
<proteinExistence type="predicted"/>
<dbReference type="eggNOG" id="ENOG502S1VD">
    <property type="taxonomic scope" value="Eukaryota"/>
</dbReference>
<name>K0KWD5_WICCF</name>